<protein>
    <recommendedName>
        <fullName evidence="1">Metallo-beta-lactamase domain-containing protein</fullName>
    </recommendedName>
</protein>
<sequence length="63" mass="7507">MKIKRFIFNPFQENTYVLYDDSKECVIIDPGCYEVSEEIELEKFINENKLNPVILLNTHCHID</sequence>
<dbReference type="CDD" id="cd06262">
    <property type="entry name" value="metallo-hydrolase-like_MBL-fold"/>
    <property type="match status" value="1"/>
</dbReference>
<reference evidence="2" key="1">
    <citation type="submission" date="2018-05" db="EMBL/GenBank/DDBJ databases">
        <authorList>
            <person name="Lanie J.A."/>
            <person name="Ng W.-L."/>
            <person name="Kazmierczak K.M."/>
            <person name="Andrzejewski T.M."/>
            <person name="Davidsen T.M."/>
            <person name="Wayne K.J."/>
            <person name="Tettelin H."/>
            <person name="Glass J.I."/>
            <person name="Rusch D."/>
            <person name="Podicherti R."/>
            <person name="Tsui H.-C.T."/>
            <person name="Winkler M.E."/>
        </authorList>
    </citation>
    <scope>NUCLEOTIDE SEQUENCE</scope>
</reference>
<feature type="domain" description="Metallo-beta-lactamase" evidence="1">
    <location>
        <begin position="10"/>
        <end position="63"/>
    </location>
</feature>
<dbReference type="EMBL" id="UINC01183812">
    <property type="protein sequence ID" value="SVD94739.1"/>
    <property type="molecule type" value="Genomic_DNA"/>
</dbReference>
<evidence type="ECO:0000313" key="2">
    <source>
        <dbReference type="EMBL" id="SVD94739.1"/>
    </source>
</evidence>
<name>A0A382ZHP9_9ZZZZ</name>
<organism evidence="2">
    <name type="scientific">marine metagenome</name>
    <dbReference type="NCBI Taxonomy" id="408172"/>
    <lineage>
        <taxon>unclassified sequences</taxon>
        <taxon>metagenomes</taxon>
        <taxon>ecological metagenomes</taxon>
    </lineage>
</organism>
<dbReference type="Pfam" id="PF00753">
    <property type="entry name" value="Lactamase_B"/>
    <property type="match status" value="1"/>
</dbReference>
<proteinExistence type="predicted"/>
<dbReference type="Gene3D" id="3.60.15.10">
    <property type="entry name" value="Ribonuclease Z/Hydroxyacylglutathione hydrolase-like"/>
    <property type="match status" value="1"/>
</dbReference>
<dbReference type="AlphaFoldDB" id="A0A382ZHP9"/>
<evidence type="ECO:0000259" key="1">
    <source>
        <dbReference type="Pfam" id="PF00753"/>
    </source>
</evidence>
<dbReference type="InterPro" id="IPR001279">
    <property type="entry name" value="Metallo-B-lactamas"/>
</dbReference>
<feature type="non-terminal residue" evidence="2">
    <location>
        <position position="63"/>
    </location>
</feature>
<accession>A0A382ZHP9</accession>
<dbReference type="InterPro" id="IPR036866">
    <property type="entry name" value="RibonucZ/Hydroxyglut_hydro"/>
</dbReference>
<gene>
    <name evidence="2" type="ORF">METZ01_LOCUS447593</name>
</gene>
<dbReference type="SUPFAM" id="SSF56281">
    <property type="entry name" value="Metallo-hydrolase/oxidoreductase"/>
    <property type="match status" value="1"/>
</dbReference>